<dbReference type="Proteomes" id="UP000078428">
    <property type="component" value="Unassembled WGS sequence"/>
</dbReference>
<evidence type="ECO:0000313" key="1">
    <source>
        <dbReference type="EMBL" id="OAN56008.1"/>
    </source>
</evidence>
<sequence>MQACLHCPGIASKCRISERLNWLSLVREQIPTIRGNSWLSNRIDYYLSLDHCLSEQLGFQRQASNS</sequence>
<dbReference type="RefSeq" id="WP_068489298.1">
    <property type="nucleotide sequence ID" value="NZ_LWQT01000010.1"/>
</dbReference>
<dbReference type="STRING" id="1285242.A6A04_10645"/>
<organism evidence="1 2">
    <name type="scientific">Paramagnetospirillum marisnigri</name>
    <dbReference type="NCBI Taxonomy" id="1285242"/>
    <lineage>
        <taxon>Bacteria</taxon>
        <taxon>Pseudomonadati</taxon>
        <taxon>Pseudomonadota</taxon>
        <taxon>Alphaproteobacteria</taxon>
        <taxon>Rhodospirillales</taxon>
        <taxon>Magnetospirillaceae</taxon>
        <taxon>Paramagnetospirillum</taxon>
    </lineage>
</organism>
<gene>
    <name evidence="1" type="ORF">A6A04_10645</name>
</gene>
<comment type="caution">
    <text evidence="1">The sequence shown here is derived from an EMBL/GenBank/DDBJ whole genome shotgun (WGS) entry which is preliminary data.</text>
</comment>
<protein>
    <submittedName>
        <fullName evidence="1">Uncharacterized protein</fullName>
    </submittedName>
</protein>
<reference evidence="1 2" key="1">
    <citation type="submission" date="2016-04" db="EMBL/GenBank/DDBJ databases">
        <title>Draft genome sequence of freshwater magnetotactic bacteria Magnetospirillum marisnigri SP-1 and Magnetospirillum moscoviense BB-1.</title>
        <authorList>
            <person name="Koziaeva V."/>
            <person name="Dziuba M.V."/>
            <person name="Ivanov T.M."/>
            <person name="Kuznetsov B."/>
            <person name="Grouzdev D.S."/>
        </authorList>
    </citation>
    <scope>NUCLEOTIDE SEQUENCE [LARGE SCALE GENOMIC DNA]</scope>
    <source>
        <strain evidence="1 2">SP-1</strain>
    </source>
</reference>
<proteinExistence type="predicted"/>
<evidence type="ECO:0000313" key="2">
    <source>
        <dbReference type="Proteomes" id="UP000078428"/>
    </source>
</evidence>
<keyword evidence="2" id="KW-1185">Reference proteome</keyword>
<accession>A0A178MXA3</accession>
<dbReference type="AlphaFoldDB" id="A0A178MXA3"/>
<name>A0A178MXA3_9PROT</name>
<dbReference type="EMBL" id="LWQT01000010">
    <property type="protein sequence ID" value="OAN56008.1"/>
    <property type="molecule type" value="Genomic_DNA"/>
</dbReference>